<dbReference type="PANTHER" id="PTHR10353:SF122">
    <property type="entry name" value="6-PHOSPHO-BETA-GLUCOSIDASE ASCB-RELATED"/>
    <property type="match status" value="1"/>
</dbReference>
<sequence>MNRCYPSFANDKGVNYESISRNISLGGATAANQVEGAWQEDGKGISTSDLQPHGVMGKMEPRILGKENIKDVAIDFYHRYPEDIALFAEMGFTVCVFPLPGREFSLRATKSNRMKRG</sequence>
<evidence type="ECO:0000313" key="3">
    <source>
        <dbReference type="EMBL" id="STI79024.1"/>
    </source>
</evidence>
<dbReference type="GO" id="GO:0005829">
    <property type="term" value="C:cytosol"/>
    <property type="evidence" value="ECO:0007669"/>
    <property type="project" value="TreeGrafter"/>
</dbReference>
<keyword evidence="1 3" id="KW-0326">Glycosidase</keyword>
<dbReference type="GO" id="GO:0008706">
    <property type="term" value="F:6-phospho-beta-glucosidase activity"/>
    <property type="evidence" value="ECO:0007669"/>
    <property type="project" value="UniProtKB-EC"/>
</dbReference>
<evidence type="ECO:0000256" key="2">
    <source>
        <dbReference type="RuleBase" id="RU003690"/>
    </source>
</evidence>
<reference evidence="3 4" key="1">
    <citation type="submission" date="2018-06" db="EMBL/GenBank/DDBJ databases">
        <authorList>
            <consortium name="Pathogen Informatics"/>
            <person name="Doyle S."/>
        </authorList>
    </citation>
    <scope>NUCLEOTIDE SEQUENCE [LARGE SCALE GENOMIC DNA]</scope>
    <source>
        <strain evidence="3 4">NCTC8985</strain>
    </source>
</reference>
<dbReference type="SUPFAM" id="SSF51445">
    <property type="entry name" value="(Trans)glycosidases"/>
    <property type="match status" value="1"/>
</dbReference>
<dbReference type="InterPro" id="IPR001360">
    <property type="entry name" value="Glyco_hydro_1"/>
</dbReference>
<dbReference type="PANTHER" id="PTHR10353">
    <property type="entry name" value="GLYCOSYL HYDROLASE"/>
    <property type="match status" value="1"/>
</dbReference>
<comment type="similarity">
    <text evidence="2">Belongs to the glycosyl hydrolase 1 family.</text>
</comment>
<name>A0A376TP56_ECOLX</name>
<dbReference type="AlphaFoldDB" id="A0A376TP56"/>
<proteinExistence type="inferred from homology"/>
<dbReference type="Gene3D" id="3.20.20.80">
    <property type="entry name" value="Glycosidases"/>
    <property type="match status" value="1"/>
</dbReference>
<evidence type="ECO:0000256" key="1">
    <source>
        <dbReference type="ARBA" id="ARBA00023295"/>
    </source>
</evidence>
<organism evidence="3 4">
    <name type="scientific">Escherichia coli</name>
    <dbReference type="NCBI Taxonomy" id="562"/>
    <lineage>
        <taxon>Bacteria</taxon>
        <taxon>Pseudomonadati</taxon>
        <taxon>Pseudomonadota</taxon>
        <taxon>Gammaproteobacteria</taxon>
        <taxon>Enterobacterales</taxon>
        <taxon>Enterobacteriaceae</taxon>
        <taxon>Escherichia</taxon>
    </lineage>
</organism>
<keyword evidence="3" id="KW-0378">Hydrolase</keyword>
<gene>
    <name evidence="3" type="primary">bglH_2</name>
    <name evidence="3" type="ORF">NCTC8985_04401</name>
</gene>
<dbReference type="EMBL" id="UGCO01000001">
    <property type="protein sequence ID" value="STI79024.1"/>
    <property type="molecule type" value="Genomic_DNA"/>
</dbReference>
<dbReference type="GO" id="GO:0016052">
    <property type="term" value="P:carbohydrate catabolic process"/>
    <property type="evidence" value="ECO:0007669"/>
    <property type="project" value="TreeGrafter"/>
</dbReference>
<evidence type="ECO:0000313" key="4">
    <source>
        <dbReference type="Proteomes" id="UP000254405"/>
    </source>
</evidence>
<accession>A0A376TP56</accession>
<dbReference type="InterPro" id="IPR017853">
    <property type="entry name" value="GH"/>
</dbReference>
<dbReference type="Proteomes" id="UP000254405">
    <property type="component" value="Unassembled WGS sequence"/>
</dbReference>
<dbReference type="Pfam" id="PF00232">
    <property type="entry name" value="Glyco_hydro_1"/>
    <property type="match status" value="1"/>
</dbReference>
<dbReference type="EC" id="3.2.1.86" evidence="3"/>
<protein>
    <submittedName>
        <fullName evidence="3">Glycoside hydrolase family protein</fullName>
        <ecNumber evidence="3">3.2.1.86</ecNumber>
    </submittedName>
</protein>